<dbReference type="CDD" id="cd04182">
    <property type="entry name" value="GT_2_like_f"/>
    <property type="match status" value="1"/>
</dbReference>
<feature type="domain" description="MobA-like NTP transferase" evidence="1">
    <location>
        <begin position="2"/>
        <end position="155"/>
    </location>
</feature>
<accession>A0A5B9MH21</accession>
<reference evidence="2 3" key="1">
    <citation type="submission" date="2019-02" db="EMBL/GenBank/DDBJ databases">
        <title>Planctomycetal bacteria perform biofilm scaping via a novel small molecule.</title>
        <authorList>
            <person name="Jeske O."/>
            <person name="Boedeker C."/>
            <person name="Wiegand S."/>
            <person name="Breitling P."/>
            <person name="Kallscheuer N."/>
            <person name="Jogler M."/>
            <person name="Rohde M."/>
            <person name="Petersen J."/>
            <person name="Medema M.H."/>
            <person name="Surup F."/>
            <person name="Jogler C."/>
        </authorList>
    </citation>
    <scope>NUCLEOTIDE SEQUENCE [LARGE SCALE GENOMIC DNA]</scope>
    <source>
        <strain evidence="2 3">Mal15</strain>
    </source>
</reference>
<keyword evidence="2" id="KW-0548">Nucleotidyltransferase</keyword>
<dbReference type="AlphaFoldDB" id="A0A5B9MH21"/>
<organism evidence="2 3">
    <name type="scientific">Stieleria maiorica</name>
    <dbReference type="NCBI Taxonomy" id="2795974"/>
    <lineage>
        <taxon>Bacteria</taxon>
        <taxon>Pseudomonadati</taxon>
        <taxon>Planctomycetota</taxon>
        <taxon>Planctomycetia</taxon>
        <taxon>Pirellulales</taxon>
        <taxon>Pirellulaceae</taxon>
        <taxon>Stieleria</taxon>
    </lineage>
</organism>
<dbReference type="PANTHER" id="PTHR43777">
    <property type="entry name" value="MOLYBDENUM COFACTOR CYTIDYLYLTRANSFERASE"/>
    <property type="match status" value="1"/>
</dbReference>
<dbReference type="InterPro" id="IPR029044">
    <property type="entry name" value="Nucleotide-diphossugar_trans"/>
</dbReference>
<gene>
    <name evidence="2" type="primary">mocA</name>
    <name evidence="2" type="ORF">Mal15_44890</name>
</gene>
<keyword evidence="2" id="KW-0808">Transferase</keyword>
<evidence type="ECO:0000313" key="2">
    <source>
        <dbReference type="EMBL" id="QEG00419.1"/>
    </source>
</evidence>
<dbReference type="Proteomes" id="UP000321353">
    <property type="component" value="Chromosome"/>
</dbReference>
<name>A0A5B9MH21_9BACT</name>
<dbReference type="KEGG" id="smam:Mal15_44890"/>
<dbReference type="InterPro" id="IPR025877">
    <property type="entry name" value="MobA-like_NTP_Trfase"/>
</dbReference>
<dbReference type="Gene3D" id="3.90.550.10">
    <property type="entry name" value="Spore Coat Polysaccharide Biosynthesis Protein SpsA, Chain A"/>
    <property type="match status" value="1"/>
</dbReference>
<dbReference type="EC" id="2.7.7.76" evidence="2"/>
<evidence type="ECO:0000259" key="1">
    <source>
        <dbReference type="Pfam" id="PF12804"/>
    </source>
</evidence>
<dbReference type="PANTHER" id="PTHR43777:SF1">
    <property type="entry name" value="MOLYBDENUM COFACTOR CYTIDYLYLTRANSFERASE"/>
    <property type="match status" value="1"/>
</dbReference>
<evidence type="ECO:0000313" key="3">
    <source>
        <dbReference type="Proteomes" id="UP000321353"/>
    </source>
</evidence>
<dbReference type="EMBL" id="CP036264">
    <property type="protein sequence ID" value="QEG00419.1"/>
    <property type="molecule type" value="Genomic_DNA"/>
</dbReference>
<keyword evidence="3" id="KW-1185">Reference proteome</keyword>
<dbReference type="GO" id="GO:0061602">
    <property type="term" value="F:molybdenum cofactor cytidylyltransferase activity"/>
    <property type="evidence" value="ECO:0007669"/>
    <property type="project" value="UniProtKB-EC"/>
</dbReference>
<dbReference type="Pfam" id="PF12804">
    <property type="entry name" value="NTP_transf_3"/>
    <property type="match status" value="1"/>
</dbReference>
<sequence length="188" mass="21110">MRMGSAKLLLPWGDGLLIDQVLGVWADSMVDEIVVVVRKEDRELSDACRRHPVRLVHPNVDPQDMKASVQWGLREIETVFNPIDRDRCFIAPADLPNLSCAIIDRLIRTESDASTIVVPRFGDRQGHPVLLPWPLTAAVFQLGAGEGVDQVVKRHPKRCVSFPAGQRVTDVDTPEQYERLRRNTGEAE</sequence>
<protein>
    <submittedName>
        <fullName evidence="2">Molybdenum cofactor cytidylyltransferase</fullName>
        <ecNumber evidence="2">2.7.7.76</ecNumber>
    </submittedName>
</protein>
<dbReference type="SUPFAM" id="SSF53448">
    <property type="entry name" value="Nucleotide-diphospho-sugar transferases"/>
    <property type="match status" value="1"/>
</dbReference>
<proteinExistence type="predicted"/>